<dbReference type="InterPro" id="IPR006016">
    <property type="entry name" value="UspA"/>
</dbReference>
<organism evidence="3 4">
    <name type="scientific">Olleya marilimosa</name>
    <dbReference type="NCBI Taxonomy" id="272164"/>
    <lineage>
        <taxon>Bacteria</taxon>
        <taxon>Pseudomonadati</taxon>
        <taxon>Bacteroidota</taxon>
        <taxon>Flavobacteriia</taxon>
        <taxon>Flavobacteriales</taxon>
        <taxon>Flavobacteriaceae</taxon>
    </lineage>
</organism>
<dbReference type="Gene3D" id="3.40.50.12370">
    <property type="match status" value="1"/>
</dbReference>
<sequence>MKSILLPTDFSKNSWNAIKYAINFLANTPCTFYLMHVNRLAEISVNTLDYNINSIVIEDTYTVAAKKQLASLLKKIALQFPNNSNHAFYTINEADFFIDAIRKQVLEKKINLIVMGTKGATGLEKLILGSNTADIITKVKCNTLVVPENAKFKNIRQVAFPTDFLQFYGITTLHPIVDILEQFEASLRVLHIAKKNSDLNSDQEKNKEFVADYFSANKHSFHYLTNTKIEAAMQSFVQDNNIDIIAMVAKNLNYFQQILFHSKVENISYQTDVPFLVLHE</sequence>
<name>A0ABR8LUN4_9FLAO</name>
<dbReference type="Proteomes" id="UP000627521">
    <property type="component" value="Unassembled WGS sequence"/>
</dbReference>
<dbReference type="SUPFAM" id="SSF52402">
    <property type="entry name" value="Adenine nucleotide alpha hydrolases-like"/>
    <property type="match status" value="2"/>
</dbReference>
<protein>
    <submittedName>
        <fullName evidence="3">Universal stress protein</fullName>
    </submittedName>
</protein>
<dbReference type="EMBL" id="JACXXH010000001">
    <property type="protein sequence ID" value="MBD3862200.1"/>
    <property type="molecule type" value="Genomic_DNA"/>
</dbReference>
<dbReference type="InterPro" id="IPR006015">
    <property type="entry name" value="Universal_stress_UspA"/>
</dbReference>
<comment type="similarity">
    <text evidence="1">Belongs to the universal stress protein A family.</text>
</comment>
<evidence type="ECO:0000313" key="4">
    <source>
        <dbReference type="Proteomes" id="UP000627521"/>
    </source>
</evidence>
<keyword evidence="4" id="KW-1185">Reference proteome</keyword>
<reference evidence="3 4" key="1">
    <citation type="submission" date="2020-09" db="EMBL/GenBank/DDBJ databases">
        <title>Bacillus nautilus sp. nov., Chryseoglobus crepusculi sp. nov, and Psychrobacter noctis sp. nov., isolated from deep-sea sponges from the equatorial Atlantic.</title>
        <authorList>
            <person name="Stennett H.L."/>
            <person name="Williams S.E."/>
        </authorList>
    </citation>
    <scope>NUCLEOTIDE SEQUENCE [LARGE SCALE GENOMIC DNA]</scope>
    <source>
        <strain evidence="3 4">28M-24</strain>
    </source>
</reference>
<dbReference type="PRINTS" id="PR01438">
    <property type="entry name" value="UNVRSLSTRESS"/>
</dbReference>
<dbReference type="RefSeq" id="WP_191098845.1">
    <property type="nucleotide sequence ID" value="NZ_JACXXF010000001.1"/>
</dbReference>
<dbReference type="CDD" id="cd00293">
    <property type="entry name" value="USP-like"/>
    <property type="match status" value="1"/>
</dbReference>
<gene>
    <name evidence="3" type="ORF">IEG06_01965</name>
</gene>
<evidence type="ECO:0000313" key="3">
    <source>
        <dbReference type="EMBL" id="MBD3862200.1"/>
    </source>
</evidence>
<accession>A0ABR8LUN4</accession>
<evidence type="ECO:0000256" key="1">
    <source>
        <dbReference type="ARBA" id="ARBA00008791"/>
    </source>
</evidence>
<dbReference type="PANTHER" id="PTHR46268:SF6">
    <property type="entry name" value="UNIVERSAL STRESS PROTEIN UP12"/>
    <property type="match status" value="1"/>
</dbReference>
<comment type="caution">
    <text evidence="3">The sequence shown here is derived from an EMBL/GenBank/DDBJ whole genome shotgun (WGS) entry which is preliminary data.</text>
</comment>
<proteinExistence type="inferred from homology"/>
<dbReference type="Pfam" id="PF00582">
    <property type="entry name" value="Usp"/>
    <property type="match status" value="1"/>
</dbReference>
<evidence type="ECO:0000259" key="2">
    <source>
        <dbReference type="Pfam" id="PF00582"/>
    </source>
</evidence>
<dbReference type="PANTHER" id="PTHR46268">
    <property type="entry name" value="STRESS RESPONSE PROTEIN NHAX"/>
    <property type="match status" value="1"/>
</dbReference>
<feature type="domain" description="UspA" evidence="2">
    <location>
        <begin position="1"/>
        <end position="147"/>
    </location>
</feature>